<organism evidence="13 14">
    <name type="scientific">Ceriporiopsis subvermispora (strain B)</name>
    <name type="common">White-rot fungus</name>
    <name type="synonym">Gelatoporia subvermispora</name>
    <dbReference type="NCBI Taxonomy" id="914234"/>
    <lineage>
        <taxon>Eukaryota</taxon>
        <taxon>Fungi</taxon>
        <taxon>Dikarya</taxon>
        <taxon>Basidiomycota</taxon>
        <taxon>Agaricomycotina</taxon>
        <taxon>Agaricomycetes</taxon>
        <taxon>Polyporales</taxon>
        <taxon>Gelatoporiaceae</taxon>
        <taxon>Gelatoporia</taxon>
    </lineage>
</organism>
<sequence>MSLCLELLEPVPEIPLTRLPTYVQAPSPQTPSFVLNAANKSYKHQYSNIYFVRLRLLQSYVEEQARRRWGSIAGNPTYVPRVLDVNKGQLCFIIGTVYMDMPLKPNVLEDLGRDHSLPAPAPRAKYNSEEDKVMLEDESGRLCLVGNRVRDTPLVTGVVLGALGMETAGGDFEVVDLCFAGIAPQPSSGLPQRDTDAEHMDVDDQESSDEWVAIVSGLEVGATSPADAQMEMLVEYLTGEAGGVQDQTESSRISRLIIAGNSLAASVSQNSTAPEEPERKSKRYGNDNASFSSHPTHNLSAHLVDIAHSMPIHLLPGASDPSGTILPQQSVPRAMFGRAATFSSFSCETNPAYIRIGTGPATAPAAAPAVAPSKGKQAAASTSASTSDAPARTLLVHSGQPLDDLFKYVPTPPVTRLALAARTLHWRHVAPTAPDTLWCHPYFTADPFVITQTPDIYVIGNQPEFATQLVKEEHAGEGAEEREKRCRVVLVPGFRESGTLVLVNLRTLAVKTVRFAVEGMSAGGGET</sequence>
<evidence type="ECO:0000256" key="10">
    <source>
        <dbReference type="SAM" id="MobiDB-lite"/>
    </source>
</evidence>
<dbReference type="Gene3D" id="3.60.21.50">
    <property type="match status" value="1"/>
</dbReference>
<keyword evidence="6" id="KW-0235">DNA replication</keyword>
<dbReference type="InterPro" id="IPR024826">
    <property type="entry name" value="DNA_pol_delta/II_ssu"/>
</dbReference>
<gene>
    <name evidence="13" type="ORF">CERSUDRAFT_123186</name>
</gene>
<dbReference type="InterPro" id="IPR040663">
    <property type="entry name" value="DNA_pol_D_N"/>
</dbReference>
<evidence type="ECO:0000256" key="8">
    <source>
        <dbReference type="ARBA" id="ARBA00023242"/>
    </source>
</evidence>
<feature type="domain" description="DNA polymerase alpha/delta/epsilon subunit B" evidence="11">
    <location>
        <begin position="394"/>
        <end position="467"/>
    </location>
</feature>
<dbReference type="GO" id="GO:0003887">
    <property type="term" value="F:DNA-directed DNA polymerase activity"/>
    <property type="evidence" value="ECO:0007669"/>
    <property type="project" value="UniProtKB-KW"/>
</dbReference>
<evidence type="ECO:0000256" key="2">
    <source>
        <dbReference type="ARBA" id="ARBA00006035"/>
    </source>
</evidence>
<keyword evidence="7" id="KW-0239">DNA-directed DNA polymerase</keyword>
<keyword evidence="8" id="KW-0539">Nucleus</keyword>
<evidence type="ECO:0000259" key="12">
    <source>
        <dbReference type="Pfam" id="PF18018"/>
    </source>
</evidence>
<keyword evidence="4" id="KW-0808">Transferase</keyword>
<dbReference type="Gene3D" id="2.40.50.430">
    <property type="match status" value="1"/>
</dbReference>
<comment type="subcellular location">
    <subcellularLocation>
        <location evidence="1">Nucleus</location>
    </subcellularLocation>
</comment>
<feature type="domain" description="DNA polymerase alpha/delta/epsilon subunit B" evidence="11">
    <location>
        <begin position="212"/>
        <end position="357"/>
    </location>
</feature>
<dbReference type="STRING" id="914234.M2RII7"/>
<comment type="similarity">
    <text evidence="2">Belongs to the DNA polymerase delta/II small subunit family.</text>
</comment>
<reference evidence="13 14" key="1">
    <citation type="journal article" date="2012" name="Proc. Natl. Acad. Sci. U.S.A.">
        <title>Comparative genomics of Ceriporiopsis subvermispora and Phanerochaete chrysosporium provide insight into selective ligninolysis.</title>
        <authorList>
            <person name="Fernandez-Fueyo E."/>
            <person name="Ruiz-Duenas F.J."/>
            <person name="Ferreira P."/>
            <person name="Floudas D."/>
            <person name="Hibbett D.S."/>
            <person name="Canessa P."/>
            <person name="Larrondo L.F."/>
            <person name="James T.Y."/>
            <person name="Seelenfreund D."/>
            <person name="Lobos S."/>
            <person name="Polanco R."/>
            <person name="Tello M."/>
            <person name="Honda Y."/>
            <person name="Watanabe T."/>
            <person name="Watanabe T."/>
            <person name="Ryu J.S."/>
            <person name="Kubicek C.P."/>
            <person name="Schmoll M."/>
            <person name="Gaskell J."/>
            <person name="Hammel K.E."/>
            <person name="St John F.J."/>
            <person name="Vanden Wymelenberg A."/>
            <person name="Sabat G."/>
            <person name="Splinter BonDurant S."/>
            <person name="Syed K."/>
            <person name="Yadav J.S."/>
            <person name="Doddapaneni H."/>
            <person name="Subramanian V."/>
            <person name="Lavin J.L."/>
            <person name="Oguiza J.A."/>
            <person name="Perez G."/>
            <person name="Pisabarro A.G."/>
            <person name="Ramirez L."/>
            <person name="Santoyo F."/>
            <person name="Master E."/>
            <person name="Coutinho P.M."/>
            <person name="Henrissat B."/>
            <person name="Lombard V."/>
            <person name="Magnuson J.K."/>
            <person name="Kuees U."/>
            <person name="Hori C."/>
            <person name="Igarashi K."/>
            <person name="Samejima M."/>
            <person name="Held B.W."/>
            <person name="Barry K.W."/>
            <person name="LaButti K.M."/>
            <person name="Lapidus A."/>
            <person name="Lindquist E.A."/>
            <person name="Lucas S.M."/>
            <person name="Riley R."/>
            <person name="Salamov A.A."/>
            <person name="Hoffmeister D."/>
            <person name="Schwenk D."/>
            <person name="Hadar Y."/>
            <person name="Yarden O."/>
            <person name="de Vries R.P."/>
            <person name="Wiebenga A."/>
            <person name="Stenlid J."/>
            <person name="Eastwood D."/>
            <person name="Grigoriev I.V."/>
            <person name="Berka R.M."/>
            <person name="Blanchette R.A."/>
            <person name="Kersten P."/>
            <person name="Martinez A.T."/>
            <person name="Vicuna R."/>
            <person name="Cullen D."/>
        </authorList>
    </citation>
    <scope>NUCLEOTIDE SEQUENCE [LARGE SCALE GENOMIC DNA]</scope>
    <source>
        <strain evidence="13 14">B</strain>
    </source>
</reference>
<feature type="region of interest" description="Disordered" evidence="10">
    <location>
        <begin position="265"/>
        <end position="296"/>
    </location>
</feature>
<accession>M2RII7</accession>
<dbReference type="OrthoDB" id="3763at2759"/>
<dbReference type="GO" id="GO:0006281">
    <property type="term" value="P:DNA repair"/>
    <property type="evidence" value="ECO:0007669"/>
    <property type="project" value="UniProtKB-ARBA"/>
</dbReference>
<keyword evidence="5" id="KW-0548">Nucleotidyltransferase</keyword>
<evidence type="ECO:0000256" key="4">
    <source>
        <dbReference type="ARBA" id="ARBA00022679"/>
    </source>
</evidence>
<dbReference type="Pfam" id="PF18018">
    <property type="entry name" value="DNA_pol_D_N"/>
    <property type="match status" value="1"/>
</dbReference>
<feature type="compositionally biased region" description="Polar residues" evidence="10">
    <location>
        <begin position="287"/>
        <end position="296"/>
    </location>
</feature>
<dbReference type="EMBL" id="KB445795">
    <property type="protein sequence ID" value="EMD38621.1"/>
    <property type="molecule type" value="Genomic_DNA"/>
</dbReference>
<feature type="domain" description="DNA polymerase delta subunit OB-fold" evidence="12">
    <location>
        <begin position="45"/>
        <end position="176"/>
    </location>
</feature>
<evidence type="ECO:0000313" key="13">
    <source>
        <dbReference type="EMBL" id="EMD38621.1"/>
    </source>
</evidence>
<keyword evidence="14" id="KW-1185">Reference proteome</keyword>
<dbReference type="Pfam" id="PF04042">
    <property type="entry name" value="DNA_pol_E_B"/>
    <property type="match status" value="2"/>
</dbReference>
<dbReference type="Proteomes" id="UP000016930">
    <property type="component" value="Unassembled WGS sequence"/>
</dbReference>
<dbReference type="HOGENOM" id="CLU_021763_1_0_1"/>
<dbReference type="EC" id="2.7.7.7" evidence="3"/>
<evidence type="ECO:0000256" key="5">
    <source>
        <dbReference type="ARBA" id="ARBA00022695"/>
    </source>
</evidence>
<dbReference type="GO" id="GO:0006273">
    <property type="term" value="P:lagging strand elongation"/>
    <property type="evidence" value="ECO:0007669"/>
    <property type="project" value="UniProtKB-ARBA"/>
</dbReference>
<proteinExistence type="inferred from homology"/>
<dbReference type="AlphaFoldDB" id="M2RII7"/>
<dbReference type="PANTHER" id="PTHR10416:SF0">
    <property type="entry name" value="DNA POLYMERASE DELTA SUBUNIT 2"/>
    <property type="match status" value="1"/>
</dbReference>
<dbReference type="PANTHER" id="PTHR10416">
    <property type="entry name" value="DNA POLYMERASE DELTA SUBUNIT 2"/>
    <property type="match status" value="1"/>
</dbReference>
<protein>
    <recommendedName>
        <fullName evidence="3">DNA-directed DNA polymerase</fullName>
        <ecNumber evidence="3">2.7.7.7</ecNumber>
    </recommendedName>
</protein>
<evidence type="ECO:0000256" key="1">
    <source>
        <dbReference type="ARBA" id="ARBA00004123"/>
    </source>
</evidence>
<evidence type="ECO:0000259" key="11">
    <source>
        <dbReference type="Pfam" id="PF04042"/>
    </source>
</evidence>
<comment type="catalytic activity">
    <reaction evidence="9">
        <text>DNA(n) + a 2'-deoxyribonucleoside 5'-triphosphate = DNA(n+1) + diphosphate</text>
        <dbReference type="Rhea" id="RHEA:22508"/>
        <dbReference type="Rhea" id="RHEA-COMP:17339"/>
        <dbReference type="Rhea" id="RHEA-COMP:17340"/>
        <dbReference type="ChEBI" id="CHEBI:33019"/>
        <dbReference type="ChEBI" id="CHEBI:61560"/>
        <dbReference type="ChEBI" id="CHEBI:173112"/>
        <dbReference type="EC" id="2.7.7.7"/>
    </reaction>
</comment>
<evidence type="ECO:0000256" key="9">
    <source>
        <dbReference type="ARBA" id="ARBA00049244"/>
    </source>
</evidence>
<evidence type="ECO:0000256" key="3">
    <source>
        <dbReference type="ARBA" id="ARBA00012417"/>
    </source>
</evidence>
<evidence type="ECO:0000256" key="6">
    <source>
        <dbReference type="ARBA" id="ARBA00022705"/>
    </source>
</evidence>
<dbReference type="GO" id="GO:0043625">
    <property type="term" value="C:delta DNA polymerase complex"/>
    <property type="evidence" value="ECO:0007669"/>
    <property type="project" value="TreeGrafter"/>
</dbReference>
<dbReference type="GO" id="GO:0003677">
    <property type="term" value="F:DNA binding"/>
    <property type="evidence" value="ECO:0007669"/>
    <property type="project" value="InterPro"/>
</dbReference>
<evidence type="ECO:0000313" key="14">
    <source>
        <dbReference type="Proteomes" id="UP000016930"/>
    </source>
</evidence>
<name>M2RII7_CERS8</name>
<dbReference type="InterPro" id="IPR007185">
    <property type="entry name" value="DNA_pol_a/d/e_bsu"/>
</dbReference>
<evidence type="ECO:0000256" key="7">
    <source>
        <dbReference type="ARBA" id="ARBA00022932"/>
    </source>
</evidence>
<dbReference type="FunFam" id="2.40.50.430:FF:000002">
    <property type="entry name" value="DNA polymerase delta subunit"/>
    <property type="match status" value="1"/>
</dbReference>